<keyword evidence="4" id="KW-0547">Nucleotide-binding</keyword>
<keyword evidence="3" id="KW-0808">Transferase</keyword>
<accession>A0A6B2G131</accession>
<dbReference type="GO" id="GO:0050684">
    <property type="term" value="P:regulation of mRNA processing"/>
    <property type="evidence" value="ECO:0007669"/>
    <property type="project" value="TreeGrafter"/>
</dbReference>
<evidence type="ECO:0000256" key="4">
    <source>
        <dbReference type="ARBA" id="ARBA00022741"/>
    </source>
</evidence>
<dbReference type="InterPro" id="IPR051334">
    <property type="entry name" value="SRPK"/>
</dbReference>
<sequence length="178" mass="20778">MEKTFKIVDLGNSIVNKKYYDLSIGTSEYRCPESILGSMINETADIWAAACLAFELATGDYLFEPEKGNRFSGKEDHLCQMMELLGAIPKILFCKGSNYYKYFDFRGRLVNIKSYSKWFKLLYSYYRDIFGVLNQKYNWKRRLASDFSQFLLPMLNYSYIKRSTAAHALKSDWLSSVE</sequence>
<evidence type="ECO:0000256" key="8">
    <source>
        <dbReference type="ARBA" id="ARBA00048679"/>
    </source>
</evidence>
<dbReference type="FunFam" id="1.10.510.10:FF:000275">
    <property type="entry name" value="SRSF protein kinase 2 isoform X3"/>
    <property type="match status" value="1"/>
</dbReference>
<dbReference type="GO" id="GO:0000245">
    <property type="term" value="P:spliceosomal complex assembly"/>
    <property type="evidence" value="ECO:0007669"/>
    <property type="project" value="TreeGrafter"/>
</dbReference>
<dbReference type="EC" id="2.7.11.1" evidence="1"/>
<evidence type="ECO:0000256" key="2">
    <source>
        <dbReference type="ARBA" id="ARBA00022527"/>
    </source>
</evidence>
<dbReference type="PROSITE" id="PS50011">
    <property type="entry name" value="PROTEIN_KINASE_DOM"/>
    <property type="match status" value="1"/>
</dbReference>
<protein>
    <recommendedName>
        <fullName evidence="1">non-specific serine/threonine protein kinase</fullName>
        <ecNumber evidence="1">2.7.11.1</ecNumber>
    </recommendedName>
</protein>
<evidence type="ECO:0000256" key="3">
    <source>
        <dbReference type="ARBA" id="ARBA00022679"/>
    </source>
</evidence>
<dbReference type="Pfam" id="PF00069">
    <property type="entry name" value="Pkinase"/>
    <property type="match status" value="1"/>
</dbReference>
<dbReference type="PANTHER" id="PTHR47634:SF9">
    <property type="entry name" value="PROTEIN KINASE DOMAIN-CONTAINING PROTEIN-RELATED"/>
    <property type="match status" value="1"/>
</dbReference>
<evidence type="ECO:0000259" key="9">
    <source>
        <dbReference type="PROSITE" id="PS50011"/>
    </source>
</evidence>
<keyword evidence="6" id="KW-0067">ATP-binding</keyword>
<organism evidence="10">
    <name type="scientific">Myxobolus squamalis</name>
    <name type="common">Myxosporean</name>
    <dbReference type="NCBI Taxonomy" id="59785"/>
    <lineage>
        <taxon>Eukaryota</taxon>
        <taxon>Metazoa</taxon>
        <taxon>Cnidaria</taxon>
        <taxon>Myxozoa</taxon>
        <taxon>Myxosporea</taxon>
        <taxon>Bivalvulida</taxon>
        <taxon>Platysporina</taxon>
        <taxon>Myxobolidae</taxon>
        <taxon>Myxobolus</taxon>
    </lineage>
</organism>
<evidence type="ECO:0000313" key="10">
    <source>
        <dbReference type="EMBL" id="NDJ97618.1"/>
    </source>
</evidence>
<evidence type="ECO:0000256" key="7">
    <source>
        <dbReference type="ARBA" id="ARBA00047899"/>
    </source>
</evidence>
<dbReference type="PANTHER" id="PTHR47634">
    <property type="entry name" value="PROTEIN KINASE DOMAIN-CONTAINING PROTEIN-RELATED"/>
    <property type="match status" value="1"/>
</dbReference>
<dbReference type="EMBL" id="GHBR01003215">
    <property type="protein sequence ID" value="NDJ97618.1"/>
    <property type="molecule type" value="Transcribed_RNA"/>
</dbReference>
<dbReference type="GO" id="GO:0004674">
    <property type="term" value="F:protein serine/threonine kinase activity"/>
    <property type="evidence" value="ECO:0007669"/>
    <property type="project" value="UniProtKB-KW"/>
</dbReference>
<dbReference type="SUPFAM" id="SSF56112">
    <property type="entry name" value="Protein kinase-like (PK-like)"/>
    <property type="match status" value="1"/>
</dbReference>
<proteinExistence type="predicted"/>
<dbReference type="AlphaFoldDB" id="A0A6B2G131"/>
<name>A0A6B2G131_MYXSQ</name>
<keyword evidence="5 10" id="KW-0418">Kinase</keyword>
<feature type="domain" description="Protein kinase" evidence="9">
    <location>
        <begin position="1"/>
        <end position="174"/>
    </location>
</feature>
<evidence type="ECO:0000256" key="1">
    <source>
        <dbReference type="ARBA" id="ARBA00012513"/>
    </source>
</evidence>
<reference evidence="10" key="1">
    <citation type="submission" date="2018-11" db="EMBL/GenBank/DDBJ databases">
        <title>Myxobolus squamalis genome and transcriptome.</title>
        <authorList>
            <person name="Yahalomi D."/>
            <person name="Atkinson S.D."/>
            <person name="Neuhof M."/>
            <person name="Chang E.S."/>
            <person name="Philippe H."/>
            <person name="Cartwright P."/>
            <person name="Bartholomew J.L."/>
            <person name="Huchon D."/>
        </authorList>
    </citation>
    <scope>NUCLEOTIDE SEQUENCE</scope>
    <source>
        <strain evidence="10">71B08</strain>
        <tissue evidence="10">Whole</tissue>
    </source>
</reference>
<keyword evidence="2" id="KW-0723">Serine/threonine-protein kinase</keyword>
<dbReference type="Gene3D" id="1.10.510.10">
    <property type="entry name" value="Transferase(Phosphotransferase) domain 1"/>
    <property type="match status" value="1"/>
</dbReference>
<comment type="catalytic activity">
    <reaction evidence="8">
        <text>L-seryl-[protein] + ATP = O-phospho-L-seryl-[protein] + ADP + H(+)</text>
        <dbReference type="Rhea" id="RHEA:17989"/>
        <dbReference type="Rhea" id="RHEA-COMP:9863"/>
        <dbReference type="Rhea" id="RHEA-COMP:11604"/>
        <dbReference type="ChEBI" id="CHEBI:15378"/>
        <dbReference type="ChEBI" id="CHEBI:29999"/>
        <dbReference type="ChEBI" id="CHEBI:30616"/>
        <dbReference type="ChEBI" id="CHEBI:83421"/>
        <dbReference type="ChEBI" id="CHEBI:456216"/>
        <dbReference type="EC" id="2.7.11.1"/>
    </reaction>
</comment>
<dbReference type="GO" id="GO:0005524">
    <property type="term" value="F:ATP binding"/>
    <property type="evidence" value="ECO:0007669"/>
    <property type="project" value="UniProtKB-KW"/>
</dbReference>
<dbReference type="InterPro" id="IPR000719">
    <property type="entry name" value="Prot_kinase_dom"/>
</dbReference>
<dbReference type="InterPro" id="IPR011009">
    <property type="entry name" value="Kinase-like_dom_sf"/>
</dbReference>
<comment type="catalytic activity">
    <reaction evidence="7">
        <text>L-threonyl-[protein] + ATP = O-phospho-L-threonyl-[protein] + ADP + H(+)</text>
        <dbReference type="Rhea" id="RHEA:46608"/>
        <dbReference type="Rhea" id="RHEA-COMP:11060"/>
        <dbReference type="Rhea" id="RHEA-COMP:11605"/>
        <dbReference type="ChEBI" id="CHEBI:15378"/>
        <dbReference type="ChEBI" id="CHEBI:30013"/>
        <dbReference type="ChEBI" id="CHEBI:30616"/>
        <dbReference type="ChEBI" id="CHEBI:61977"/>
        <dbReference type="ChEBI" id="CHEBI:456216"/>
        <dbReference type="EC" id="2.7.11.1"/>
    </reaction>
</comment>
<evidence type="ECO:0000256" key="5">
    <source>
        <dbReference type="ARBA" id="ARBA00022777"/>
    </source>
</evidence>
<evidence type="ECO:0000256" key="6">
    <source>
        <dbReference type="ARBA" id="ARBA00022840"/>
    </source>
</evidence>